<protein>
    <submittedName>
        <fullName evidence="1">Uncharacterized protein</fullName>
    </submittedName>
</protein>
<accession>A0A2G5CPB2</accession>
<dbReference type="EMBL" id="KZ305059">
    <property type="protein sequence ID" value="PIA33142.1"/>
    <property type="molecule type" value="Genomic_DNA"/>
</dbReference>
<reference evidence="1 2" key="1">
    <citation type="submission" date="2017-09" db="EMBL/GenBank/DDBJ databases">
        <title>WGS assembly of Aquilegia coerulea Goldsmith.</title>
        <authorList>
            <person name="Hodges S."/>
            <person name="Kramer E."/>
            <person name="Nordborg M."/>
            <person name="Tomkins J."/>
            <person name="Borevitz J."/>
            <person name="Derieg N."/>
            <person name="Yan J."/>
            <person name="Mihaltcheva S."/>
            <person name="Hayes R.D."/>
            <person name="Rokhsar D."/>
        </authorList>
    </citation>
    <scope>NUCLEOTIDE SEQUENCE [LARGE SCALE GENOMIC DNA]</scope>
    <source>
        <strain evidence="2">cv. Goldsmith</strain>
    </source>
</reference>
<evidence type="ECO:0000313" key="1">
    <source>
        <dbReference type="EMBL" id="PIA33141.1"/>
    </source>
</evidence>
<evidence type="ECO:0000313" key="2">
    <source>
        <dbReference type="Proteomes" id="UP000230069"/>
    </source>
</evidence>
<dbReference type="Proteomes" id="UP000230069">
    <property type="component" value="Unassembled WGS sequence"/>
</dbReference>
<organism evidence="1 2">
    <name type="scientific">Aquilegia coerulea</name>
    <name type="common">Rocky mountain columbine</name>
    <dbReference type="NCBI Taxonomy" id="218851"/>
    <lineage>
        <taxon>Eukaryota</taxon>
        <taxon>Viridiplantae</taxon>
        <taxon>Streptophyta</taxon>
        <taxon>Embryophyta</taxon>
        <taxon>Tracheophyta</taxon>
        <taxon>Spermatophyta</taxon>
        <taxon>Magnoliopsida</taxon>
        <taxon>Ranunculales</taxon>
        <taxon>Ranunculaceae</taxon>
        <taxon>Thalictroideae</taxon>
        <taxon>Aquilegia</taxon>
    </lineage>
</organism>
<name>A0A2G5CPB2_AQUCA</name>
<sequence>MISNSRGVGPSLSSLFSEPVGAGSCFGFSSVIKLDISVAGGNDQSISSPVGCVRNRNFMASCTLSSNCSAEHSLKLLYIAIGS</sequence>
<keyword evidence="2" id="KW-1185">Reference proteome</keyword>
<gene>
    <name evidence="1" type="ORF">AQUCO_04200119v1</name>
</gene>
<dbReference type="AlphaFoldDB" id="A0A2G5CPB2"/>
<proteinExistence type="predicted"/>
<dbReference type="EMBL" id="KZ305059">
    <property type="protein sequence ID" value="PIA33141.1"/>
    <property type="molecule type" value="Genomic_DNA"/>
</dbReference>